<feature type="domain" description="Endonuclease/exonuclease/phosphatase" evidence="1">
    <location>
        <begin position="5"/>
        <end position="218"/>
    </location>
</feature>
<dbReference type="InterPro" id="IPR036691">
    <property type="entry name" value="Endo/exonu/phosph_ase_sf"/>
</dbReference>
<name>A0ABY9DHC5_VITVI</name>
<protein>
    <recommendedName>
        <fullName evidence="1">Endonuclease/exonuclease/phosphatase domain-containing protein</fullName>
    </recommendedName>
</protein>
<accession>A0ABY9DHC5</accession>
<dbReference type="PANTHER" id="PTHR33710">
    <property type="entry name" value="BNAC02G09200D PROTEIN"/>
    <property type="match status" value="1"/>
</dbReference>
<dbReference type="PANTHER" id="PTHR33710:SF64">
    <property type="entry name" value="ENDONUCLEASE_EXONUCLEASE_PHOSPHATASE DOMAIN-CONTAINING PROTEIN"/>
    <property type="match status" value="1"/>
</dbReference>
<evidence type="ECO:0000313" key="2">
    <source>
        <dbReference type="EMBL" id="WKA06822.1"/>
    </source>
</evidence>
<keyword evidence="3" id="KW-1185">Reference proteome</keyword>
<evidence type="ECO:0000259" key="1">
    <source>
        <dbReference type="Pfam" id="PF03372"/>
    </source>
</evidence>
<dbReference type="Proteomes" id="UP001227230">
    <property type="component" value="Chromosome 16"/>
</dbReference>
<dbReference type="EMBL" id="CP126663">
    <property type="protein sequence ID" value="WKA06822.1"/>
    <property type="molecule type" value="Genomic_DNA"/>
</dbReference>
<dbReference type="SUPFAM" id="SSF56219">
    <property type="entry name" value="DNase I-like"/>
    <property type="match status" value="1"/>
</dbReference>
<gene>
    <name evidence="2" type="ORF">VitviT2T_024703</name>
</gene>
<proteinExistence type="predicted"/>
<reference evidence="2 3" key="1">
    <citation type="journal article" date="2023" name="Hortic Res">
        <title>The complete reference genome for grapevine (Vitis vinifera L.) genetics and breeding.</title>
        <authorList>
            <person name="Shi X."/>
            <person name="Cao S."/>
            <person name="Wang X."/>
            <person name="Huang S."/>
            <person name="Wang Y."/>
            <person name="Liu Z."/>
            <person name="Liu W."/>
            <person name="Leng X."/>
            <person name="Peng Y."/>
            <person name="Wang N."/>
            <person name="Wang Y."/>
            <person name="Ma Z."/>
            <person name="Xu X."/>
            <person name="Zhang F."/>
            <person name="Xue H."/>
            <person name="Zhong H."/>
            <person name="Wang Y."/>
            <person name="Zhang K."/>
            <person name="Velt A."/>
            <person name="Avia K."/>
            <person name="Holtgrawe D."/>
            <person name="Grimplet J."/>
            <person name="Matus J.T."/>
            <person name="Ware D."/>
            <person name="Wu X."/>
            <person name="Wang H."/>
            <person name="Liu C."/>
            <person name="Fang Y."/>
            <person name="Rustenholz C."/>
            <person name="Cheng Z."/>
            <person name="Xiao H."/>
            <person name="Zhou Y."/>
        </authorList>
    </citation>
    <scope>NUCLEOTIDE SEQUENCE [LARGE SCALE GENOMIC DNA]</scope>
    <source>
        <strain evidence="3">cv. Pinot noir / PN40024</strain>
        <tissue evidence="2">Leaf</tissue>
    </source>
</reference>
<evidence type="ECO:0000313" key="3">
    <source>
        <dbReference type="Proteomes" id="UP001227230"/>
    </source>
</evidence>
<dbReference type="InterPro" id="IPR005135">
    <property type="entry name" value="Endo/exonuclease/phosphatase"/>
</dbReference>
<organism evidence="2 3">
    <name type="scientific">Vitis vinifera</name>
    <name type="common">Grape</name>
    <dbReference type="NCBI Taxonomy" id="29760"/>
    <lineage>
        <taxon>Eukaryota</taxon>
        <taxon>Viridiplantae</taxon>
        <taxon>Streptophyta</taxon>
        <taxon>Embryophyta</taxon>
        <taxon>Tracheophyta</taxon>
        <taxon>Spermatophyta</taxon>
        <taxon>Magnoliopsida</taxon>
        <taxon>eudicotyledons</taxon>
        <taxon>Gunneridae</taxon>
        <taxon>Pentapetalae</taxon>
        <taxon>rosids</taxon>
        <taxon>Vitales</taxon>
        <taxon>Vitaceae</taxon>
        <taxon>Viteae</taxon>
        <taxon>Vitis</taxon>
    </lineage>
</organism>
<sequence>MREENDRDKRRLIKSLIKTQKADLVCLQETKIQRMSSSLVRSLGVGRSLEWGALYSRGMAGGVLVFWDTRVLELLEMEIVNFSVSCRFKNVENGFCWVFTGVYDPAIGRLREDFWEELGTIRGLWQDPWCLGGDFNVIRFLGERNRISRLSSAIRRFLEIIDDLELRDFPLQGGSFTWRGGLNNQTQSKLDRFIVSKDWERYFSGAIQSLLPRIVSDHCLILLDCGGTRKGPSPFRFENMWLKEEGFKDLLRNWWVGFKFRGSFSFTLSEKLKALKACLKVWNREVFGNVNARKESALKRMMFWDSIEGDRVLNTEEQNSRKQALEEYEKWVVMEETSWRQKSRELWLREGDKNTGYFHKMANAHKRVNSMVKIKINGTWVSEKRDIKEGVVQAFHSLLTETAE</sequence>
<dbReference type="InterPro" id="IPR020847">
    <property type="entry name" value="AP_endonuclease_F1_BS"/>
</dbReference>
<dbReference type="Gene3D" id="3.60.10.10">
    <property type="entry name" value="Endonuclease/exonuclease/phosphatase"/>
    <property type="match status" value="1"/>
</dbReference>
<dbReference type="PROSITE" id="PS00726">
    <property type="entry name" value="AP_NUCLEASE_F1_1"/>
    <property type="match status" value="1"/>
</dbReference>
<dbReference type="Pfam" id="PF03372">
    <property type="entry name" value="Exo_endo_phos"/>
    <property type="match status" value="1"/>
</dbReference>